<dbReference type="AlphaFoldDB" id="A0A964FGI8"/>
<protein>
    <submittedName>
        <fullName evidence="1">Uncharacterized protein</fullName>
    </submittedName>
</protein>
<evidence type="ECO:0000313" key="1">
    <source>
        <dbReference type="EMBL" id="MCC0176533.1"/>
    </source>
</evidence>
<name>A0A964FGI8_9CYAN</name>
<evidence type="ECO:0000313" key="2">
    <source>
        <dbReference type="Proteomes" id="UP000729733"/>
    </source>
</evidence>
<sequence>MKNNREYIYSFPNTSCTLRIVNYLRSKHQSYLDSVVVINLIDRWLVKLSLKSSIPHRLEQNLQAVLNEMGAISQPPKKILEALSSLERGKSPTEVMNRYQVVIVIHGKPETEEIEIFRDRIVEKLGYCPQNMA</sequence>
<gene>
    <name evidence="1" type="ORF">I4641_06010</name>
</gene>
<reference evidence="1" key="1">
    <citation type="journal article" date="2021" name="Antonie Van Leeuwenhoek">
        <title>Draft genome and description of Waterburya agarophytonicola gen. nov. sp. nov. (Pleurocapsales, Cyanobacteria): a seaweed symbiont.</title>
        <authorList>
            <person name="Bonthond G."/>
            <person name="Shalygin S."/>
            <person name="Bayer T."/>
            <person name="Weinberger F."/>
        </authorList>
    </citation>
    <scope>NUCLEOTIDE SEQUENCE</scope>
    <source>
        <strain evidence="1">KI4</strain>
    </source>
</reference>
<comment type="caution">
    <text evidence="1">The sequence shown here is derived from an EMBL/GenBank/DDBJ whole genome shotgun (WGS) entry which is preliminary data.</text>
</comment>
<accession>A0A964FGI8</accession>
<dbReference type="Proteomes" id="UP000729733">
    <property type="component" value="Unassembled WGS sequence"/>
</dbReference>
<keyword evidence="2" id="KW-1185">Reference proteome</keyword>
<proteinExistence type="predicted"/>
<dbReference type="EMBL" id="JADWDC010000010">
    <property type="protein sequence ID" value="MCC0176533.1"/>
    <property type="molecule type" value="Genomic_DNA"/>
</dbReference>
<organism evidence="1 2">
    <name type="scientific">Waterburya agarophytonicola KI4</name>
    <dbReference type="NCBI Taxonomy" id="2874699"/>
    <lineage>
        <taxon>Bacteria</taxon>
        <taxon>Bacillati</taxon>
        <taxon>Cyanobacteriota</taxon>
        <taxon>Cyanophyceae</taxon>
        <taxon>Pleurocapsales</taxon>
        <taxon>Hyellaceae</taxon>
        <taxon>Waterburya</taxon>
        <taxon>Waterburya agarophytonicola</taxon>
    </lineage>
</organism>